<evidence type="ECO:0000313" key="2">
    <source>
        <dbReference type="Proteomes" id="UP000241074"/>
    </source>
</evidence>
<gene>
    <name evidence="1" type="ORF">C7S18_22155</name>
</gene>
<dbReference type="RefSeq" id="WP_106893630.1">
    <property type="nucleotide sequence ID" value="NZ_CP027860.1"/>
</dbReference>
<evidence type="ECO:0000313" key="1">
    <source>
        <dbReference type="EMBL" id="AVP99711.1"/>
    </source>
</evidence>
<name>A0A2P1PXY4_9GAMM</name>
<dbReference type="OrthoDB" id="9090824at2"/>
<dbReference type="EMBL" id="CP027860">
    <property type="protein sequence ID" value="AVP99711.1"/>
    <property type="molecule type" value="Genomic_DNA"/>
</dbReference>
<protein>
    <submittedName>
        <fullName evidence="1">Uncharacterized protein</fullName>
    </submittedName>
</protein>
<dbReference type="KEGG" id="xba:C7S18_22155"/>
<reference evidence="1 2" key="2">
    <citation type="submission" date="2018-03" db="EMBL/GenBank/DDBJ databases">
        <authorList>
            <person name="Keele B.F."/>
        </authorList>
    </citation>
    <scope>NUCLEOTIDE SEQUENCE [LARGE SCALE GENOMIC DNA]</scope>
    <source>
        <strain evidence="1 2">D13</strain>
    </source>
</reference>
<accession>A0A2P1PXY4</accession>
<keyword evidence="2" id="KW-1185">Reference proteome</keyword>
<dbReference type="Proteomes" id="UP000241074">
    <property type="component" value="Chromosome"/>
</dbReference>
<sequence>MKSEIGAIIEIPTSKGLAYAQVSHVNADFGHLLRVFQETFTERPLSFRELVNSSPQFLCFYPLRAGLRANLVSILGTEDVPEFAKKFPLFRDYTGVDLKTGKAGPWWFWDGEQEWMVGEITAAQREMPMRSILSHTLMVERIESGWTAKLDPL</sequence>
<proteinExistence type="predicted"/>
<organism evidence="1 2">
    <name type="scientific">Ahniella affigens</name>
    <dbReference type="NCBI Taxonomy" id="2021234"/>
    <lineage>
        <taxon>Bacteria</taxon>
        <taxon>Pseudomonadati</taxon>
        <taxon>Pseudomonadota</taxon>
        <taxon>Gammaproteobacteria</taxon>
        <taxon>Lysobacterales</taxon>
        <taxon>Rhodanobacteraceae</taxon>
        <taxon>Ahniella</taxon>
    </lineage>
</organism>
<reference evidence="1 2" key="1">
    <citation type="submission" date="2018-03" db="EMBL/GenBank/DDBJ databases">
        <title>Ahniella affigens gen. nov., sp. nov., a gammaproteobacterium isolated from sandy soil near a stream.</title>
        <authorList>
            <person name="Ko Y."/>
            <person name="Kim J.-H."/>
        </authorList>
    </citation>
    <scope>NUCLEOTIDE SEQUENCE [LARGE SCALE GENOMIC DNA]</scope>
    <source>
        <strain evidence="1 2">D13</strain>
    </source>
</reference>
<dbReference type="AlphaFoldDB" id="A0A2P1PXY4"/>